<keyword evidence="5" id="KW-0539">Nucleus</keyword>
<feature type="region of interest" description="Disordered" evidence="7">
    <location>
        <begin position="364"/>
        <end position="383"/>
    </location>
</feature>
<evidence type="ECO:0000313" key="8">
    <source>
        <dbReference type="EnsemblMetazoa" id="Aqu2.1.31351_001"/>
    </source>
</evidence>
<dbReference type="Proteomes" id="UP000007879">
    <property type="component" value="Unassembled WGS sequence"/>
</dbReference>
<accession>A0A1X7UUK6</accession>
<feature type="compositionally biased region" description="Polar residues" evidence="7">
    <location>
        <begin position="788"/>
        <end position="809"/>
    </location>
</feature>
<dbReference type="KEGG" id="aqu:100639532"/>
<keyword evidence="3 6" id="KW-0175">Coiled coil</keyword>
<proteinExistence type="predicted"/>
<feature type="region of interest" description="Disordered" evidence="7">
    <location>
        <begin position="788"/>
        <end position="814"/>
    </location>
</feature>
<dbReference type="GO" id="GO:0016581">
    <property type="term" value="C:NuRD complex"/>
    <property type="evidence" value="ECO:0007669"/>
    <property type="project" value="TreeGrafter"/>
</dbReference>
<protein>
    <recommendedName>
        <fullName evidence="10">Integrase catalytic domain-containing protein</fullName>
    </recommendedName>
</protein>
<name>A0A1X7UUK6_AMPQE</name>
<dbReference type="InterPro" id="IPR036397">
    <property type="entry name" value="RNaseH_sf"/>
</dbReference>
<evidence type="ECO:0000256" key="3">
    <source>
        <dbReference type="ARBA" id="ARBA00023054"/>
    </source>
</evidence>
<dbReference type="Gene3D" id="3.30.420.10">
    <property type="entry name" value="Ribonuclease H-like superfamily/Ribonuclease H"/>
    <property type="match status" value="1"/>
</dbReference>
<feature type="region of interest" description="Disordered" evidence="7">
    <location>
        <begin position="548"/>
        <end position="613"/>
    </location>
</feature>
<evidence type="ECO:0000256" key="6">
    <source>
        <dbReference type="SAM" id="Coils"/>
    </source>
</evidence>
<dbReference type="GO" id="GO:0000122">
    <property type="term" value="P:negative regulation of transcription by RNA polymerase II"/>
    <property type="evidence" value="ECO:0007669"/>
    <property type="project" value="InterPro"/>
</dbReference>
<reference evidence="8" key="2">
    <citation type="submission" date="2017-05" db="UniProtKB">
        <authorList>
            <consortium name="EnsemblMetazoa"/>
        </authorList>
    </citation>
    <scope>IDENTIFICATION</scope>
</reference>
<dbReference type="PANTHER" id="PTHR13455:SF7">
    <property type="entry name" value="SIMJANG, ISOFORM E"/>
    <property type="match status" value="1"/>
</dbReference>
<evidence type="ECO:0000256" key="1">
    <source>
        <dbReference type="ARBA" id="ARBA00004123"/>
    </source>
</evidence>
<feature type="coiled-coil region" evidence="6">
    <location>
        <begin position="458"/>
        <end position="485"/>
    </location>
</feature>
<evidence type="ECO:0000313" key="9">
    <source>
        <dbReference type="Proteomes" id="UP000007879"/>
    </source>
</evidence>
<feature type="compositionally biased region" description="Low complexity" evidence="7">
    <location>
        <begin position="574"/>
        <end position="593"/>
    </location>
</feature>
<dbReference type="GO" id="GO:0003676">
    <property type="term" value="F:nucleic acid binding"/>
    <property type="evidence" value="ECO:0007669"/>
    <property type="project" value="InterPro"/>
</dbReference>
<organism evidence="8">
    <name type="scientific">Amphimedon queenslandica</name>
    <name type="common">Sponge</name>
    <dbReference type="NCBI Taxonomy" id="400682"/>
    <lineage>
        <taxon>Eukaryota</taxon>
        <taxon>Metazoa</taxon>
        <taxon>Porifera</taxon>
        <taxon>Demospongiae</taxon>
        <taxon>Heteroscleromorpha</taxon>
        <taxon>Haplosclerida</taxon>
        <taxon>Niphatidae</taxon>
        <taxon>Amphimedon</taxon>
    </lineage>
</organism>
<dbReference type="AlphaFoldDB" id="A0A1X7UUK6"/>
<evidence type="ECO:0000256" key="7">
    <source>
        <dbReference type="SAM" id="MobiDB-lite"/>
    </source>
</evidence>
<keyword evidence="9" id="KW-1185">Reference proteome</keyword>
<evidence type="ECO:0008006" key="10">
    <source>
        <dbReference type="Google" id="ProtNLM"/>
    </source>
</evidence>
<feature type="compositionally biased region" description="Gly residues" evidence="7">
    <location>
        <begin position="833"/>
        <end position="853"/>
    </location>
</feature>
<feature type="region of interest" description="Disordered" evidence="7">
    <location>
        <begin position="830"/>
        <end position="978"/>
    </location>
</feature>
<dbReference type="InterPro" id="IPR040386">
    <property type="entry name" value="P66"/>
</dbReference>
<evidence type="ECO:0000256" key="2">
    <source>
        <dbReference type="ARBA" id="ARBA00023015"/>
    </source>
</evidence>
<sequence length="978" mass="108244">MSLSMIGGDIPLLSSSTSPSDWRSSFDSFCRSSYIDESKLYSETVCKEVGDKIMHLLKGKPSSLWERDPFCVWVKSKGFALTSYPMLGLKEVLCIPVPDPSAGSASWRRVAYIEEFYDIITKFHIVNGDHLSSTKTHTEVSKHYAGVPQLAIEKYLQLCPGCHGSSSSPVETPVLKEPKREKSGYFMKKGQVEVIDITDKPLGPFCYICLYIDAYSNYHVLFPLSSPSSSSTSEVPFEEIAHNLRKYVFPYFGMPKSLSSSLGSDFIEDLLRETCLHWPDAAVVRNGCKRSERGGERVGKLARRSKSLISELFERCRSNLQDISLTPSACSDLLLSLQYQLNISTRKSSQKCAYELAFNVRPHCSSQSPRLHPPDTSISSSSEDEIEGSVRKWQWDPERLIMKSKRENDFDIIGNDRNSFSNDISPSVEMNRLIQKQSTSSSTNSQQKLHQMLNASSIQAQEQQVTSLRELLRQEESRLELLKKMRQPNESPSIISKDLSSHERGGVVSTGVIRSGDAVITHNGSQGPISARLQQLVDSVAVDQLNSKYSSSTQHNKKKSTITDINKSSSPEVITISDSPSPASPPALISTSTVPGVIHNPPSLSSGEKPDESLVMKTIENSRRYREFLVKQNTVKRTFQKQIDKRISSFPYPKTFRQVWPIIPVQDPSFVKNLGLETVTQFFDQPHTSKGSASSGGTGASKVKPICNQCGCDFASAWQIRKNNSKQVLLCEACDFTNLKLLQRTKLTSQLKEIIEGVKREEDKFNSETEEARKQLIAAERVGVISNTQKSSPQPTSHVSSHGNHIISTSGGGIRHQSLTERVADAMIPSIIGGKGGRPGVGAAGGGRGGGKGLPQAEKTKSPLEISRKRKIDQQETSHSVPSSKTPKTHLDVTLNRITQQLLMKQVDEKVHKRRRKDTSSPSKNRQGKSPPPLEVANHTPHEEKSAPPPLMSATPSNAGGDSRKNRRKGQPKQNIKT</sequence>
<reference evidence="9" key="1">
    <citation type="journal article" date="2010" name="Nature">
        <title>The Amphimedon queenslandica genome and the evolution of animal complexity.</title>
        <authorList>
            <person name="Srivastava M."/>
            <person name="Simakov O."/>
            <person name="Chapman J."/>
            <person name="Fahey B."/>
            <person name="Gauthier M.E."/>
            <person name="Mitros T."/>
            <person name="Richards G.S."/>
            <person name="Conaco C."/>
            <person name="Dacre M."/>
            <person name="Hellsten U."/>
            <person name="Larroux C."/>
            <person name="Putnam N.H."/>
            <person name="Stanke M."/>
            <person name="Adamska M."/>
            <person name="Darling A."/>
            <person name="Degnan S.M."/>
            <person name="Oakley T.H."/>
            <person name="Plachetzki D.C."/>
            <person name="Zhai Y."/>
            <person name="Adamski M."/>
            <person name="Calcino A."/>
            <person name="Cummins S.F."/>
            <person name="Goodstein D.M."/>
            <person name="Harris C."/>
            <person name="Jackson D.J."/>
            <person name="Leys S.P."/>
            <person name="Shu S."/>
            <person name="Woodcroft B.J."/>
            <person name="Vervoort M."/>
            <person name="Kosik K.S."/>
            <person name="Manning G."/>
            <person name="Degnan B.M."/>
            <person name="Rokhsar D.S."/>
        </authorList>
    </citation>
    <scope>NUCLEOTIDE SEQUENCE [LARGE SCALE GENOMIC DNA]</scope>
</reference>
<keyword evidence="4" id="KW-0804">Transcription</keyword>
<dbReference type="InParanoid" id="A0A1X7UUK6"/>
<keyword evidence="2" id="KW-0805">Transcription regulation</keyword>
<gene>
    <name evidence="8" type="primary">100639532</name>
</gene>
<evidence type="ECO:0000256" key="4">
    <source>
        <dbReference type="ARBA" id="ARBA00023163"/>
    </source>
</evidence>
<evidence type="ECO:0000256" key="5">
    <source>
        <dbReference type="ARBA" id="ARBA00023242"/>
    </source>
</evidence>
<dbReference type="eggNOG" id="KOG3740">
    <property type="taxonomic scope" value="Eukaryota"/>
</dbReference>
<dbReference type="PANTHER" id="PTHR13455">
    <property type="entry name" value="TRANSCRIPTIONAL REPRESSOR P66-RELATED"/>
    <property type="match status" value="1"/>
</dbReference>
<dbReference type="EnsemblMetazoa" id="XM_011405752.2">
    <property type="protein sequence ID" value="XP_011404054.2"/>
    <property type="gene ID" value="LOC100639532"/>
</dbReference>
<dbReference type="EnsemblMetazoa" id="Aqu2.1.31351_001">
    <property type="protein sequence ID" value="Aqu2.1.31351_001"/>
    <property type="gene ID" value="Aqu2.1.31351"/>
</dbReference>
<comment type="subcellular location">
    <subcellularLocation>
        <location evidence="1">Nucleus</location>
    </subcellularLocation>
</comment>
<feature type="compositionally biased region" description="Polar residues" evidence="7">
    <location>
        <begin position="875"/>
        <end position="886"/>
    </location>
</feature>
<dbReference type="OrthoDB" id="10047222at2759"/>
<feature type="compositionally biased region" description="Polar residues" evidence="7">
    <location>
        <begin position="562"/>
        <end position="572"/>
    </location>
</feature>